<protein>
    <recommendedName>
        <fullName evidence="6">TMEM205-like domain-containing protein</fullName>
    </recommendedName>
</protein>
<sequence length="308" mass="34440">MCIPSRADERNAVEVWSGLDQQQIRNQKKKAIQEHQAIMKNDPVLAEVASKANYHIKQDILAISTAYYKLVLNALSDLATKFQDSKMYRIVFCTTQPAHVVTLIAVMTVATLIVPGEKPDDCVASKSVKPSPFFYLVYLASFMMHFGAQMWMTFVSGLSLYFAVPRHTFGEVQKVLFPKYFGINSVLSLLTIVMFVKLHPSSSWDLYTGVQVGCMAFCFLLELILRLYFAPPLLSLIASKNAMEKAAGVGLEVGKYDPGPLAHCPHYLKIHKAFRKVHMIIAMGNLVTMACTAVHLHYLSEKICNALI</sequence>
<dbReference type="PANTHER" id="PTHR23241">
    <property type="entry name" value="LATE EMBRYOGENESIS ABUNDANT PLANTS LEA-RELATED"/>
    <property type="match status" value="1"/>
</dbReference>
<name>A0AAN9VRX2_9ORTH</name>
<evidence type="ECO:0000313" key="8">
    <source>
        <dbReference type="Proteomes" id="UP001378592"/>
    </source>
</evidence>
<feature type="transmembrane region" description="Helical" evidence="5">
    <location>
        <begin position="90"/>
        <end position="113"/>
    </location>
</feature>
<feature type="transmembrane region" description="Helical" evidence="5">
    <location>
        <begin position="133"/>
        <end position="164"/>
    </location>
</feature>
<comment type="caution">
    <text evidence="7">The sequence shown here is derived from an EMBL/GenBank/DDBJ whole genome shotgun (WGS) entry which is preliminary data.</text>
</comment>
<feature type="domain" description="TMEM205-like" evidence="6">
    <location>
        <begin position="142"/>
        <end position="236"/>
    </location>
</feature>
<evidence type="ECO:0000313" key="7">
    <source>
        <dbReference type="EMBL" id="KAK7869063.1"/>
    </source>
</evidence>
<dbReference type="EMBL" id="JAZDUA010000080">
    <property type="protein sequence ID" value="KAK7869063.1"/>
    <property type="molecule type" value="Genomic_DNA"/>
</dbReference>
<keyword evidence="3 5" id="KW-1133">Transmembrane helix</keyword>
<gene>
    <name evidence="7" type="ORF">R5R35_000784</name>
</gene>
<accession>A0AAN9VRX2</accession>
<dbReference type="Pfam" id="PF13664">
    <property type="entry name" value="DUF4149"/>
    <property type="match status" value="1"/>
</dbReference>
<evidence type="ECO:0000256" key="2">
    <source>
        <dbReference type="ARBA" id="ARBA00022692"/>
    </source>
</evidence>
<dbReference type="AlphaFoldDB" id="A0AAN9VRX2"/>
<feature type="transmembrane region" description="Helical" evidence="5">
    <location>
        <begin position="277"/>
        <end position="298"/>
    </location>
</feature>
<proteinExistence type="predicted"/>
<dbReference type="Proteomes" id="UP001378592">
    <property type="component" value="Unassembled WGS sequence"/>
</dbReference>
<dbReference type="InterPro" id="IPR025423">
    <property type="entry name" value="TMEM205-like"/>
</dbReference>
<evidence type="ECO:0000259" key="6">
    <source>
        <dbReference type="Pfam" id="PF13664"/>
    </source>
</evidence>
<keyword evidence="4 5" id="KW-0472">Membrane</keyword>
<organism evidence="7 8">
    <name type="scientific">Gryllus longicercus</name>
    <dbReference type="NCBI Taxonomy" id="2509291"/>
    <lineage>
        <taxon>Eukaryota</taxon>
        <taxon>Metazoa</taxon>
        <taxon>Ecdysozoa</taxon>
        <taxon>Arthropoda</taxon>
        <taxon>Hexapoda</taxon>
        <taxon>Insecta</taxon>
        <taxon>Pterygota</taxon>
        <taxon>Neoptera</taxon>
        <taxon>Polyneoptera</taxon>
        <taxon>Orthoptera</taxon>
        <taxon>Ensifera</taxon>
        <taxon>Gryllidea</taxon>
        <taxon>Grylloidea</taxon>
        <taxon>Gryllidae</taxon>
        <taxon>Gryllinae</taxon>
        <taxon>Gryllus</taxon>
    </lineage>
</organism>
<dbReference type="PANTHER" id="PTHR23241:SF102">
    <property type="entry name" value="LD23009P"/>
    <property type="match status" value="1"/>
</dbReference>
<evidence type="ECO:0000256" key="1">
    <source>
        <dbReference type="ARBA" id="ARBA00004370"/>
    </source>
</evidence>
<keyword evidence="2 5" id="KW-0812">Transmembrane</keyword>
<keyword evidence="8" id="KW-1185">Reference proteome</keyword>
<dbReference type="GO" id="GO:0016020">
    <property type="term" value="C:membrane"/>
    <property type="evidence" value="ECO:0007669"/>
    <property type="project" value="UniProtKB-SubCell"/>
</dbReference>
<evidence type="ECO:0000256" key="5">
    <source>
        <dbReference type="SAM" id="Phobius"/>
    </source>
</evidence>
<evidence type="ECO:0000256" key="4">
    <source>
        <dbReference type="ARBA" id="ARBA00023136"/>
    </source>
</evidence>
<evidence type="ECO:0000256" key="3">
    <source>
        <dbReference type="ARBA" id="ARBA00022989"/>
    </source>
</evidence>
<feature type="transmembrane region" description="Helical" evidence="5">
    <location>
        <begin position="176"/>
        <end position="196"/>
    </location>
</feature>
<reference evidence="7 8" key="1">
    <citation type="submission" date="2024-03" db="EMBL/GenBank/DDBJ databases">
        <title>The genome assembly and annotation of the cricket Gryllus longicercus Weissman &amp; Gray.</title>
        <authorList>
            <person name="Szrajer S."/>
            <person name="Gray D."/>
            <person name="Ylla G."/>
        </authorList>
    </citation>
    <scope>NUCLEOTIDE SEQUENCE [LARGE SCALE GENOMIC DNA]</scope>
    <source>
        <strain evidence="7">DAG 2021-001</strain>
        <tissue evidence="7">Whole body minus gut</tissue>
    </source>
</reference>
<feature type="transmembrane region" description="Helical" evidence="5">
    <location>
        <begin position="208"/>
        <end position="229"/>
    </location>
</feature>
<dbReference type="InterPro" id="IPR053009">
    <property type="entry name" value="Xanthocillin_Biosynth-Assoc"/>
</dbReference>
<comment type="subcellular location">
    <subcellularLocation>
        <location evidence="1">Membrane</location>
    </subcellularLocation>
</comment>